<dbReference type="EMBL" id="CAJPIZ010002512">
    <property type="protein sequence ID" value="CAG2105149.1"/>
    <property type="molecule type" value="Genomic_DNA"/>
</dbReference>
<evidence type="ECO:0000256" key="14">
    <source>
        <dbReference type="ARBA" id="ARBA00023201"/>
    </source>
</evidence>
<dbReference type="InterPro" id="IPR045002">
    <property type="entry name" value="Ech1-like"/>
</dbReference>
<keyword evidence="11 17" id="KW-0406">Ion transport</keyword>
<keyword evidence="7 17" id="KW-0812">Transmembrane</keyword>
<gene>
    <name evidence="19" type="ORF">OSB1V03_LOCUS5160</name>
</gene>
<protein>
    <recommendedName>
        <fullName evidence="21">Enoyl-CoA hydratase</fullName>
    </recommendedName>
</protein>
<evidence type="ECO:0000256" key="1">
    <source>
        <dbReference type="ARBA" id="ARBA00004141"/>
    </source>
</evidence>
<keyword evidence="6 17" id="KW-0894">Sodium channel</keyword>
<keyword evidence="12" id="KW-0443">Lipid metabolism</keyword>
<evidence type="ECO:0000256" key="17">
    <source>
        <dbReference type="RuleBase" id="RU000679"/>
    </source>
</evidence>
<keyword evidence="8" id="KW-0276">Fatty acid metabolism</keyword>
<dbReference type="Gene3D" id="1.10.12.10">
    <property type="entry name" value="Lyase 2-enoyl-coa Hydratase, Chain A, domain 2"/>
    <property type="match status" value="1"/>
</dbReference>
<evidence type="ECO:0000256" key="10">
    <source>
        <dbReference type="ARBA" id="ARBA00023053"/>
    </source>
</evidence>
<dbReference type="Proteomes" id="UP000759131">
    <property type="component" value="Unassembled WGS sequence"/>
</dbReference>
<accession>A0A7R9KKY2</accession>
<keyword evidence="13" id="KW-0472">Membrane</keyword>
<dbReference type="PROSITE" id="PS00166">
    <property type="entry name" value="ENOYL_COA_HYDRATASE"/>
    <property type="match status" value="1"/>
</dbReference>
<dbReference type="PANTHER" id="PTHR43149:SF1">
    <property type="entry name" value="DELTA(3,5)-DELTA(2,4)-DIENOYL-COA ISOMERASE, MITOCHONDRIAL"/>
    <property type="match status" value="1"/>
</dbReference>
<dbReference type="Pfam" id="PF00378">
    <property type="entry name" value="ECH_1"/>
    <property type="match status" value="2"/>
</dbReference>
<dbReference type="Gene3D" id="1.10.287.770">
    <property type="entry name" value="YojJ-like"/>
    <property type="match status" value="1"/>
</dbReference>
<evidence type="ECO:0008006" key="21">
    <source>
        <dbReference type="Google" id="ProtNLM"/>
    </source>
</evidence>
<evidence type="ECO:0000256" key="2">
    <source>
        <dbReference type="ARBA" id="ARBA00005005"/>
    </source>
</evidence>
<dbReference type="GO" id="GO:0051750">
    <property type="term" value="F:delta(3,5)-delta(2,4)-dienoyl-CoA isomerase activity"/>
    <property type="evidence" value="ECO:0007669"/>
    <property type="project" value="TreeGrafter"/>
</dbReference>
<dbReference type="InterPro" id="IPR014748">
    <property type="entry name" value="Enoyl-CoA_hydra_C"/>
</dbReference>
<evidence type="ECO:0000256" key="16">
    <source>
        <dbReference type="ARBA" id="ARBA00023303"/>
    </source>
</evidence>
<dbReference type="FunFam" id="1.10.12.10:FF:000004">
    <property type="entry name" value="Delta3,5-delta2,4-dienoyl-CoA isomerase"/>
    <property type="match status" value="1"/>
</dbReference>
<organism evidence="19">
    <name type="scientific">Medioppia subpectinata</name>
    <dbReference type="NCBI Taxonomy" id="1979941"/>
    <lineage>
        <taxon>Eukaryota</taxon>
        <taxon>Metazoa</taxon>
        <taxon>Ecdysozoa</taxon>
        <taxon>Arthropoda</taxon>
        <taxon>Chelicerata</taxon>
        <taxon>Arachnida</taxon>
        <taxon>Acari</taxon>
        <taxon>Acariformes</taxon>
        <taxon>Sarcoptiformes</taxon>
        <taxon>Oribatida</taxon>
        <taxon>Brachypylina</taxon>
        <taxon>Oppioidea</taxon>
        <taxon>Oppiidae</taxon>
        <taxon>Medioppia</taxon>
    </lineage>
</organism>
<dbReference type="PANTHER" id="PTHR43149">
    <property type="entry name" value="ENOYL-COA HYDRATASE"/>
    <property type="match status" value="1"/>
</dbReference>
<comment type="similarity">
    <text evidence="4 17">Belongs to the amiloride-sensitive sodium channel (TC 1.A.6) family.</text>
</comment>
<dbReference type="AlphaFoldDB" id="A0A7R9KKY2"/>
<dbReference type="InterPro" id="IPR018376">
    <property type="entry name" value="Enoyl-CoA_hyd/isom_CS"/>
</dbReference>
<comment type="subcellular location">
    <subcellularLocation>
        <location evidence="1">Membrane</location>
        <topology evidence="1">Multi-pass membrane protein</topology>
    </subcellularLocation>
</comment>
<dbReference type="GO" id="GO:0006635">
    <property type="term" value="P:fatty acid beta-oxidation"/>
    <property type="evidence" value="ECO:0007669"/>
    <property type="project" value="UniProtKB-UniPathway"/>
</dbReference>
<evidence type="ECO:0000256" key="8">
    <source>
        <dbReference type="ARBA" id="ARBA00022832"/>
    </source>
</evidence>
<evidence type="ECO:0000313" key="19">
    <source>
        <dbReference type="EMBL" id="CAD7624719.1"/>
    </source>
</evidence>
<keyword evidence="15" id="KW-0413">Isomerase</keyword>
<dbReference type="GO" id="GO:0016020">
    <property type="term" value="C:membrane"/>
    <property type="evidence" value="ECO:0007669"/>
    <property type="project" value="UniProtKB-SubCell"/>
</dbReference>
<dbReference type="EMBL" id="OC857087">
    <property type="protein sequence ID" value="CAD7624719.1"/>
    <property type="molecule type" value="Genomic_DNA"/>
</dbReference>
<evidence type="ECO:0000256" key="15">
    <source>
        <dbReference type="ARBA" id="ARBA00023235"/>
    </source>
</evidence>
<dbReference type="GO" id="GO:0005272">
    <property type="term" value="F:sodium channel activity"/>
    <property type="evidence" value="ECO:0007669"/>
    <property type="project" value="UniProtKB-KW"/>
</dbReference>
<dbReference type="Pfam" id="PF00858">
    <property type="entry name" value="ASC"/>
    <property type="match status" value="1"/>
</dbReference>
<dbReference type="CDD" id="cd06558">
    <property type="entry name" value="crotonase-like"/>
    <property type="match status" value="1"/>
</dbReference>
<keyword evidence="10" id="KW-0915">Sodium</keyword>
<keyword evidence="9" id="KW-1133">Transmembrane helix</keyword>
<evidence type="ECO:0000256" key="13">
    <source>
        <dbReference type="ARBA" id="ARBA00023136"/>
    </source>
</evidence>
<dbReference type="InterPro" id="IPR001753">
    <property type="entry name" value="Enoyl-CoA_hydra/iso"/>
</dbReference>
<evidence type="ECO:0000256" key="7">
    <source>
        <dbReference type="ARBA" id="ARBA00022692"/>
    </source>
</evidence>
<keyword evidence="20" id="KW-1185">Reference proteome</keyword>
<evidence type="ECO:0000313" key="20">
    <source>
        <dbReference type="Proteomes" id="UP000759131"/>
    </source>
</evidence>
<evidence type="ECO:0000256" key="9">
    <source>
        <dbReference type="ARBA" id="ARBA00022989"/>
    </source>
</evidence>
<evidence type="ECO:0000256" key="4">
    <source>
        <dbReference type="ARBA" id="ARBA00007193"/>
    </source>
</evidence>
<dbReference type="SUPFAM" id="SSF52096">
    <property type="entry name" value="ClpP/crotonase"/>
    <property type="match status" value="1"/>
</dbReference>
<dbReference type="GO" id="GO:0005739">
    <property type="term" value="C:mitochondrion"/>
    <property type="evidence" value="ECO:0007669"/>
    <property type="project" value="TreeGrafter"/>
</dbReference>
<reference evidence="19" key="1">
    <citation type="submission" date="2020-11" db="EMBL/GenBank/DDBJ databases">
        <authorList>
            <person name="Tran Van P."/>
        </authorList>
    </citation>
    <scope>NUCLEOTIDE SEQUENCE</scope>
</reference>
<keyword evidence="16 17" id="KW-0407">Ion channel</keyword>
<proteinExistence type="inferred from homology"/>
<evidence type="ECO:0000256" key="5">
    <source>
        <dbReference type="ARBA" id="ARBA00022448"/>
    </source>
</evidence>
<evidence type="ECO:0000256" key="18">
    <source>
        <dbReference type="RuleBase" id="RU003707"/>
    </source>
</evidence>
<dbReference type="InterPro" id="IPR001873">
    <property type="entry name" value="ENaC"/>
</dbReference>
<dbReference type="UniPathway" id="UPA00659"/>
<name>A0A7R9KKY2_9ACAR</name>
<evidence type="ECO:0000256" key="3">
    <source>
        <dbReference type="ARBA" id="ARBA00005254"/>
    </source>
</evidence>
<dbReference type="OrthoDB" id="6479868at2759"/>
<evidence type="ECO:0000256" key="12">
    <source>
        <dbReference type="ARBA" id="ARBA00023098"/>
    </source>
</evidence>
<evidence type="ECO:0000256" key="6">
    <source>
        <dbReference type="ARBA" id="ARBA00022461"/>
    </source>
</evidence>
<evidence type="ECO:0000256" key="11">
    <source>
        <dbReference type="ARBA" id="ARBA00023065"/>
    </source>
</evidence>
<dbReference type="Gene3D" id="3.90.226.10">
    <property type="entry name" value="2-enoyl-CoA Hydratase, Chain A, domain 1"/>
    <property type="match status" value="1"/>
</dbReference>
<dbReference type="InterPro" id="IPR029045">
    <property type="entry name" value="ClpP/crotonase-like_dom_sf"/>
</dbReference>
<comment type="similarity">
    <text evidence="3 18">Belongs to the enoyl-CoA hydratase/isomerase family.</text>
</comment>
<comment type="pathway">
    <text evidence="2">Lipid metabolism; fatty acid beta-oxidation.</text>
</comment>
<sequence>MAALLLAQGSTGYTTNRAVTFNNTYRQIFNEYKKLLDSIETGDRKNTANNTERLSALYLEVYDRIGIIGDDPMPVSDMFDKISLPFKKSDDTLSIYVGASGIAIYPNNYIGKEIYFDDEPIESLTHQTRVYCISKCYTFYSALNPRWRDRRLDMDYMSIYIEHNNSWFPANMYETYDSNLQVAIHSPNVLPDLIRGEHFALLEPRHHHLITYSEINTHLLPPDYDTNCRDYYRHDLTSDAPIRSDCISRCLISAMQNDCEINCVPQTDALLRRELFDGTGAYYETAGRHYCPRLFNNYTIDNCLATNMLMNKWICNDECRPDCQFRYFDWDLKIEKPTRWTSDTTITIKHNIMPDQLVRHYPETTFTGFVSNFGGLLGMWLGMSALGTFDMVYCQHPAYETLSVTTPAPHVLHVQLNRPSKRNAVSRIMFAEIGDCFARIDTDKRCRAVVLSGAGQCFSAGLDFYDMSAIVSAGSVDGPIAADATATGDTIPTDVARRGAIIRRVALLWGGSLNKIAECSKPVVAAIHGPCIGAGLEVALVADVRHCSADAYFSIREVRIGMAADMGSLQRVPKLMGNRSLARELAFTGRDMPAAEALAQGLVSAVTEGTGAEQVLESALAVAKQIAANSPVAVQGTKAAMNYSDEHSIGDGLEWMAVWNQAMIQSEDLVTAATATATRAKEPPQFSDF</sequence>
<keyword evidence="14 17" id="KW-0739">Sodium transport</keyword>
<keyword evidence="5 17" id="KW-0813">Transport</keyword>